<keyword evidence="3" id="KW-0408">Iron</keyword>
<dbReference type="PIRSF" id="PIRSF004789">
    <property type="entry name" value="DR1281"/>
    <property type="match status" value="1"/>
</dbReference>
<evidence type="ECO:0000256" key="6">
    <source>
        <dbReference type="PIRSR" id="PIRSR004789-51"/>
    </source>
</evidence>
<dbReference type="GO" id="GO:0046872">
    <property type="term" value="F:metal ion binding"/>
    <property type="evidence" value="ECO:0007669"/>
    <property type="project" value="UniProtKB-KW"/>
</dbReference>
<evidence type="ECO:0000313" key="7">
    <source>
        <dbReference type="EMBL" id="RFT16937.1"/>
    </source>
</evidence>
<dbReference type="AlphaFoldDB" id="A0A3E2BQL5"/>
<dbReference type="FunFam" id="3.60.21.10:FF:000016">
    <property type="entry name" value="Putative metallophosphoesterase"/>
    <property type="match status" value="1"/>
</dbReference>
<keyword evidence="1 6" id="KW-0479">Metal-binding</keyword>
<dbReference type="InterPro" id="IPR029052">
    <property type="entry name" value="Metallo-depent_PP-like"/>
</dbReference>
<evidence type="ECO:0000256" key="2">
    <source>
        <dbReference type="ARBA" id="ARBA00022801"/>
    </source>
</evidence>
<feature type="binding site" evidence="6">
    <location>
        <position position="43"/>
    </location>
    <ligand>
        <name>Fe cation</name>
        <dbReference type="ChEBI" id="CHEBI:24875"/>
        <label>2</label>
    </ligand>
</feature>
<feature type="binding site" evidence="6">
    <location>
        <position position="154"/>
    </location>
    <ligand>
        <name>Fe cation</name>
        <dbReference type="ChEBI" id="CHEBI:24875"/>
        <label>2</label>
    </ligand>
</feature>
<dbReference type="EMBL" id="QUAH01000001">
    <property type="protein sequence ID" value="RFT16937.1"/>
    <property type="molecule type" value="Genomic_DNA"/>
</dbReference>
<proteinExistence type="inferred from homology"/>
<name>A0A3E2BQL5_9BACT</name>
<feature type="active site" description="Proton donor" evidence="5">
    <location>
        <position position="71"/>
    </location>
</feature>
<comment type="caution">
    <text evidence="7">The sequence shown here is derived from an EMBL/GenBank/DDBJ whole genome shotgun (WGS) entry which is preliminary data.</text>
</comment>
<feature type="binding site" evidence="6">
    <location>
        <position position="43"/>
    </location>
    <ligand>
        <name>Fe cation</name>
        <dbReference type="ChEBI" id="CHEBI:24875"/>
        <label>1</label>
    </ligand>
</feature>
<evidence type="ECO:0000256" key="1">
    <source>
        <dbReference type="ARBA" id="ARBA00022723"/>
    </source>
</evidence>
<comment type="similarity">
    <text evidence="4">Belongs to the YmdB-like family.</text>
</comment>
<evidence type="ECO:0000256" key="4">
    <source>
        <dbReference type="ARBA" id="ARBA00061401"/>
    </source>
</evidence>
<accession>A0A3E2BQL5</accession>
<dbReference type="GO" id="GO:0004113">
    <property type="term" value="F:2',3'-cyclic-nucleotide 3'-phosphodiesterase activity"/>
    <property type="evidence" value="ECO:0007669"/>
    <property type="project" value="TreeGrafter"/>
</dbReference>
<keyword evidence="2" id="KW-0378">Hydrolase</keyword>
<feature type="binding site" evidence="6">
    <location>
        <position position="179"/>
    </location>
    <ligand>
        <name>Fe cation</name>
        <dbReference type="ChEBI" id="CHEBI:24875"/>
        <label>2</label>
    </ligand>
</feature>
<dbReference type="InterPro" id="IPR005235">
    <property type="entry name" value="YmdB-like"/>
</dbReference>
<evidence type="ECO:0000313" key="8">
    <source>
        <dbReference type="Proteomes" id="UP000257323"/>
    </source>
</evidence>
<evidence type="ECO:0000256" key="5">
    <source>
        <dbReference type="PIRSR" id="PIRSR004789-50"/>
    </source>
</evidence>
<dbReference type="CDD" id="cd07382">
    <property type="entry name" value="MPP_DR1281"/>
    <property type="match status" value="1"/>
</dbReference>
<dbReference type="Pfam" id="PF13277">
    <property type="entry name" value="YmdB"/>
    <property type="match status" value="1"/>
</dbReference>
<dbReference type="Proteomes" id="UP000257323">
    <property type="component" value="Unassembled WGS sequence"/>
</dbReference>
<sequence>MPDKFGVLFIGDLIGRPGRRALSRFLPELRKKYQPDLVVANAENASGGNGLTEETGKELFFQVDVLTSGNHIWDKKEVLNYMEKEPRLLRPANYPAANPGHGYYIYQSERGVRAAVVNLQGRVFMEPIDCPFLAADRLLAEIIPITPIVIIDFHAEATSEKQALGWYLNGRVSAVIGTHTHIPTADERLLPGGTAYITDVGMAGGLNSVIGMKPEQALQRFLTSRPQRFEPATDGLMLSAVYIDIDPASGKALTIKRELLTEDQSED</sequence>
<protein>
    <submittedName>
        <fullName evidence="7">Phosphoesterase</fullName>
    </submittedName>
</protein>
<feature type="binding site" evidence="6">
    <location>
        <position position="181"/>
    </location>
    <ligand>
        <name>Fe cation</name>
        <dbReference type="ChEBI" id="CHEBI:24875"/>
        <label>1</label>
    </ligand>
</feature>
<dbReference type="Gene3D" id="3.60.21.10">
    <property type="match status" value="1"/>
</dbReference>
<feature type="binding site" evidence="6">
    <location>
        <position position="70"/>
    </location>
    <ligand>
        <name>Fe cation</name>
        <dbReference type="ChEBI" id="CHEBI:24875"/>
        <label>2</label>
    </ligand>
</feature>
<reference evidence="7 8" key="1">
    <citation type="submission" date="2018-08" db="EMBL/GenBank/DDBJ databases">
        <title>Genome analysis of the thermophilic bacterium of the candidate phylum Aminicenantes from deep subsurface aquifer revealed its physiology and ecological role.</title>
        <authorList>
            <person name="Kadnikov V.V."/>
            <person name="Mardanov A.V."/>
            <person name="Beletsky A.V."/>
            <person name="Karnachuk O.V."/>
            <person name="Ravin N.V."/>
        </authorList>
    </citation>
    <scope>NUCLEOTIDE SEQUENCE [LARGE SCALE GENOMIC DNA]</scope>
    <source>
        <strain evidence="7">BY38</strain>
    </source>
</reference>
<gene>
    <name evidence="7" type="ORF">OP8BY_0879</name>
</gene>
<dbReference type="PANTHER" id="PTHR36303">
    <property type="entry name" value="2',3'-CYCLIC-NUCLEOTIDE 2'-PHOSPHODIESTERASE"/>
    <property type="match status" value="1"/>
</dbReference>
<organism evidence="7 8">
    <name type="scientific">Candidatus Saccharicenans subterraneus</name>
    <dbReference type="NCBI Taxonomy" id="2508984"/>
    <lineage>
        <taxon>Bacteria</taxon>
        <taxon>Candidatus Aminicenantota</taxon>
        <taxon>Candidatus Aminicenantia</taxon>
        <taxon>Candidatus Aminicenantales</taxon>
        <taxon>Candidatus Saccharicenantaceae</taxon>
        <taxon>Candidatus Saccharicenans</taxon>
    </lineage>
</organism>
<dbReference type="PANTHER" id="PTHR36303:SF1">
    <property type="entry name" value="2',3'-CYCLIC-NUCLEOTIDE 2'-PHOSPHODIESTERASE"/>
    <property type="match status" value="1"/>
</dbReference>
<evidence type="ECO:0000256" key="3">
    <source>
        <dbReference type="ARBA" id="ARBA00023004"/>
    </source>
</evidence>
<dbReference type="NCBIfam" id="TIGR00282">
    <property type="entry name" value="TIGR00282 family metallophosphoesterase"/>
    <property type="match status" value="1"/>
</dbReference>
<feature type="binding site" evidence="6">
    <location>
        <position position="12"/>
    </location>
    <ligand>
        <name>Fe cation</name>
        <dbReference type="ChEBI" id="CHEBI:24875"/>
        <label>1</label>
    </ligand>
</feature>
<dbReference type="SUPFAM" id="SSF56300">
    <property type="entry name" value="Metallo-dependent phosphatases"/>
    <property type="match status" value="1"/>
</dbReference>
<feature type="binding site" evidence="6">
    <location>
        <position position="44"/>
    </location>
    <ligand>
        <name>Fe cation</name>
        <dbReference type="ChEBI" id="CHEBI:24875"/>
        <label>1</label>
    </ligand>
</feature>